<reference evidence="3" key="1">
    <citation type="submission" date="2021-04" db="EMBL/GenBank/DDBJ databases">
        <authorList>
            <person name="Vanwijnsberghe S."/>
        </authorList>
    </citation>
    <scope>NUCLEOTIDE SEQUENCE</scope>
    <source>
        <strain evidence="3">LMG 31841</strain>
    </source>
</reference>
<comment type="caution">
    <text evidence="3">The sequence shown here is derived from an EMBL/GenBank/DDBJ whole genome shotgun (WGS) entry which is preliminary data.</text>
</comment>
<name>A0A9N8RUH5_9BURK</name>
<dbReference type="EC" id="3.5.1.110" evidence="3"/>
<gene>
    <name evidence="3" type="primary">rutB_1</name>
    <name evidence="3" type="ORF">LMG31841_01135</name>
</gene>
<dbReference type="Pfam" id="PF00857">
    <property type="entry name" value="Isochorismatase"/>
    <property type="match status" value="1"/>
</dbReference>
<dbReference type="PANTHER" id="PTHR43540:SF6">
    <property type="entry name" value="ISOCHORISMATASE-LIKE DOMAIN-CONTAINING PROTEIN"/>
    <property type="match status" value="1"/>
</dbReference>
<evidence type="ECO:0000256" key="1">
    <source>
        <dbReference type="ARBA" id="ARBA00022801"/>
    </source>
</evidence>
<dbReference type="InterPro" id="IPR000868">
    <property type="entry name" value="Isochorismatase-like_dom"/>
</dbReference>
<evidence type="ECO:0000313" key="4">
    <source>
        <dbReference type="Proteomes" id="UP000789704"/>
    </source>
</evidence>
<sequence length="214" mass="22621">MTTPRRALIVIDVQNEYVTGDLPIEYPPVDVSLANIGRAIDAAQAASVPVVVVQNLAPATSPIFATGSEGAALHDVVASRKHDHEITKSLPSAFTGTDLADWLAQHQIDTLTVTGYMTHNCDASTINHAVHAGLAVEFLHDATGSVPYANSAGFASAEDIHRVFCVVLQSRFAAVASTDQWIDALSAGKPLERDSIYASNQKARTMQASAAAMV</sequence>
<proteinExistence type="predicted"/>
<organism evidence="3 4">
    <name type="scientific">Paraburkholderia saeva</name>
    <dbReference type="NCBI Taxonomy" id="2777537"/>
    <lineage>
        <taxon>Bacteria</taxon>
        <taxon>Pseudomonadati</taxon>
        <taxon>Pseudomonadota</taxon>
        <taxon>Betaproteobacteria</taxon>
        <taxon>Burkholderiales</taxon>
        <taxon>Burkholderiaceae</taxon>
        <taxon>Paraburkholderia</taxon>
    </lineage>
</organism>
<dbReference type="Proteomes" id="UP000789704">
    <property type="component" value="Unassembled WGS sequence"/>
</dbReference>
<dbReference type="RefSeq" id="WP_228875161.1">
    <property type="nucleotide sequence ID" value="NZ_CAJQYZ010000013.1"/>
</dbReference>
<keyword evidence="1 3" id="KW-0378">Hydrolase</keyword>
<dbReference type="Gene3D" id="3.40.50.850">
    <property type="entry name" value="Isochorismatase-like"/>
    <property type="match status" value="1"/>
</dbReference>
<evidence type="ECO:0000313" key="3">
    <source>
        <dbReference type="EMBL" id="CAG4890502.1"/>
    </source>
</evidence>
<evidence type="ECO:0000259" key="2">
    <source>
        <dbReference type="Pfam" id="PF00857"/>
    </source>
</evidence>
<protein>
    <submittedName>
        <fullName evidence="3">Peroxyureidoacrylate/ureidoacrylate amidohydrolase RutB</fullName>
        <ecNumber evidence="3">3.5.1.110</ecNumber>
    </submittedName>
</protein>
<dbReference type="GO" id="GO:0016787">
    <property type="term" value="F:hydrolase activity"/>
    <property type="evidence" value="ECO:0007669"/>
    <property type="project" value="UniProtKB-KW"/>
</dbReference>
<keyword evidence="4" id="KW-1185">Reference proteome</keyword>
<dbReference type="AlphaFoldDB" id="A0A9N8RUH5"/>
<dbReference type="InterPro" id="IPR050272">
    <property type="entry name" value="Isochorismatase-like_hydrls"/>
</dbReference>
<dbReference type="EMBL" id="CAJQZC010000002">
    <property type="protein sequence ID" value="CAG4890502.1"/>
    <property type="molecule type" value="Genomic_DNA"/>
</dbReference>
<feature type="domain" description="Isochorismatase-like" evidence="2">
    <location>
        <begin position="7"/>
        <end position="179"/>
    </location>
</feature>
<dbReference type="CDD" id="cd01014">
    <property type="entry name" value="nicotinamidase_related"/>
    <property type="match status" value="1"/>
</dbReference>
<dbReference type="PANTHER" id="PTHR43540">
    <property type="entry name" value="PEROXYUREIDOACRYLATE/UREIDOACRYLATE AMIDOHYDROLASE-RELATED"/>
    <property type="match status" value="1"/>
</dbReference>
<dbReference type="SUPFAM" id="SSF52499">
    <property type="entry name" value="Isochorismatase-like hydrolases"/>
    <property type="match status" value="1"/>
</dbReference>
<dbReference type="InterPro" id="IPR036380">
    <property type="entry name" value="Isochorismatase-like_sf"/>
</dbReference>
<accession>A0A9N8RUH5</accession>